<dbReference type="Proteomes" id="UP000596742">
    <property type="component" value="Unassembled WGS sequence"/>
</dbReference>
<evidence type="ECO:0000256" key="1">
    <source>
        <dbReference type="ARBA" id="ARBA00022737"/>
    </source>
</evidence>
<accession>A0A8B6D1K0</accession>
<dbReference type="AlphaFoldDB" id="A0A8B6D1K0"/>
<evidence type="ECO:0000259" key="2">
    <source>
        <dbReference type="Pfam" id="PF16095"/>
    </source>
</evidence>
<dbReference type="Pfam" id="PF16095">
    <property type="entry name" value="COR-A"/>
    <property type="match status" value="1"/>
</dbReference>
<feature type="domain" description="COR" evidence="2">
    <location>
        <begin position="55"/>
        <end position="192"/>
    </location>
</feature>
<dbReference type="EMBL" id="UYJE01002787">
    <property type="protein sequence ID" value="VDI13635.1"/>
    <property type="molecule type" value="Genomic_DNA"/>
</dbReference>
<evidence type="ECO:0000313" key="3">
    <source>
        <dbReference type="EMBL" id="VDI13635.1"/>
    </source>
</evidence>
<gene>
    <name evidence="3" type="ORF">MGAL_10B000141</name>
</gene>
<evidence type="ECO:0000313" key="4">
    <source>
        <dbReference type="Proteomes" id="UP000596742"/>
    </source>
</evidence>
<dbReference type="OrthoDB" id="5962960at2759"/>
<dbReference type="Gene3D" id="1.10.10.10">
    <property type="entry name" value="Winged helix-like DNA-binding domain superfamily/Winged helix DNA-binding domain"/>
    <property type="match status" value="1"/>
</dbReference>
<dbReference type="InterPro" id="IPR032171">
    <property type="entry name" value="COR-A"/>
</dbReference>
<proteinExistence type="predicted"/>
<reference evidence="3" key="1">
    <citation type="submission" date="2018-11" db="EMBL/GenBank/DDBJ databases">
        <authorList>
            <person name="Alioto T."/>
            <person name="Alioto T."/>
        </authorList>
    </citation>
    <scope>NUCLEOTIDE SEQUENCE</scope>
</reference>
<dbReference type="InterPro" id="IPR036388">
    <property type="entry name" value="WH-like_DNA-bd_sf"/>
</dbReference>
<protein>
    <recommendedName>
        <fullName evidence="2">COR domain-containing protein</fullName>
    </recommendedName>
</protein>
<keyword evidence="4" id="KW-1185">Reference proteome</keyword>
<name>A0A8B6D1K0_MYTGA</name>
<keyword evidence="1" id="KW-0677">Repeat</keyword>
<comment type="caution">
    <text evidence="3">The sequence shown here is derived from an EMBL/GenBank/DDBJ whole genome shotgun (WGS) entry which is preliminary data.</text>
</comment>
<sequence length="574" mass="68348">MDKLRKDPMQHLRQSYQVSNTKYGNGQFHDIREYIFDLAINSKNYETQYPVKLIRLERVLHDEYKSGRRILSYSEVRDLASKISDFPITDEEELNLFLRYQHEIGYLVFFHDIPEYIILDPQWLIDAFKCIVTVTKFQKKLLVPYFEMWQEVKKTGKISYQLIKAIFCSQQNNFMDHQDHLLAVMEKFDIIINPLVQTIKSHVNSNEETYFYIPWMMKVKETEVDKFFRVKNEFKSTCLCFNFNFLPPYLISHLIVSCIRKYSVASVHKQEGLFKDCCVFDISDNGCTKLLLIKYDNLIQLQIWQWDKDQPCQYKEIFNFIKGELKRIVDIRYRMTTVSFNEKWKCSLTSYSYNCESSLNIFGEMRDGDNFYCGEHGEDHQYKDDWFGETSKATDTLNDQQHNFARLSMVVLDILGSVLYDRFDLDKNIGQILHSRDQYDISSLYQEHYKLRKHTPSKGRWGGGRIADDVLPSHTCIGDDIERIRLIRNEMQHSGKFALDDARYHILITIIQDMLNRFDHHNNPAGDSYVNRLKEIRKMELTPKDFEDMKAQIQKESSTPHQNFADKIEYHYHF</sequence>
<organism evidence="3 4">
    <name type="scientific">Mytilus galloprovincialis</name>
    <name type="common">Mediterranean mussel</name>
    <dbReference type="NCBI Taxonomy" id="29158"/>
    <lineage>
        <taxon>Eukaryota</taxon>
        <taxon>Metazoa</taxon>
        <taxon>Spiralia</taxon>
        <taxon>Lophotrochozoa</taxon>
        <taxon>Mollusca</taxon>
        <taxon>Bivalvia</taxon>
        <taxon>Autobranchia</taxon>
        <taxon>Pteriomorphia</taxon>
        <taxon>Mytilida</taxon>
        <taxon>Mytiloidea</taxon>
        <taxon>Mytilidae</taxon>
        <taxon>Mytilinae</taxon>
        <taxon>Mytilus</taxon>
    </lineage>
</organism>